<keyword evidence="3" id="KW-1185">Reference proteome</keyword>
<reference evidence="2" key="2">
    <citation type="submission" date="2021-03" db="UniProtKB">
        <authorList>
            <consortium name="EnsemblPlants"/>
        </authorList>
    </citation>
    <scope>IDENTIFICATION</scope>
</reference>
<evidence type="ECO:0000313" key="2">
    <source>
        <dbReference type="EnsemblPlants" id="AUR62016824-RA:cds"/>
    </source>
</evidence>
<feature type="compositionally biased region" description="Polar residues" evidence="1">
    <location>
        <begin position="68"/>
        <end position="93"/>
    </location>
</feature>
<evidence type="ECO:0000313" key="3">
    <source>
        <dbReference type="Proteomes" id="UP000596660"/>
    </source>
</evidence>
<feature type="region of interest" description="Disordered" evidence="1">
    <location>
        <begin position="1"/>
        <end position="26"/>
    </location>
</feature>
<name>A0A803LPE5_CHEQI</name>
<feature type="region of interest" description="Disordered" evidence="1">
    <location>
        <begin position="68"/>
        <end position="125"/>
    </location>
</feature>
<feature type="compositionally biased region" description="Polar residues" evidence="1">
    <location>
        <begin position="1"/>
        <end position="10"/>
    </location>
</feature>
<dbReference type="Proteomes" id="UP000596660">
    <property type="component" value="Unplaced"/>
</dbReference>
<dbReference type="EnsemblPlants" id="AUR62016824-RA">
    <property type="protein sequence ID" value="AUR62016824-RA:cds"/>
    <property type="gene ID" value="AUR62016824"/>
</dbReference>
<dbReference type="AlphaFoldDB" id="A0A803LPE5"/>
<accession>A0A803LPE5</accession>
<reference evidence="2" key="1">
    <citation type="journal article" date="2017" name="Nature">
        <title>The genome of Chenopodium quinoa.</title>
        <authorList>
            <person name="Jarvis D.E."/>
            <person name="Ho Y.S."/>
            <person name="Lightfoot D.J."/>
            <person name="Schmoeckel S.M."/>
            <person name="Li B."/>
            <person name="Borm T.J.A."/>
            <person name="Ohyanagi H."/>
            <person name="Mineta K."/>
            <person name="Michell C.T."/>
            <person name="Saber N."/>
            <person name="Kharbatia N.M."/>
            <person name="Rupper R.R."/>
            <person name="Sharp A.R."/>
            <person name="Dally N."/>
            <person name="Boughton B.A."/>
            <person name="Woo Y.H."/>
            <person name="Gao G."/>
            <person name="Schijlen E.G.W.M."/>
            <person name="Guo X."/>
            <person name="Momin A.A."/>
            <person name="Negrao S."/>
            <person name="Al-Babili S."/>
            <person name="Gehring C."/>
            <person name="Roessner U."/>
            <person name="Jung C."/>
            <person name="Murphy K."/>
            <person name="Arold S.T."/>
            <person name="Gojobori T."/>
            <person name="van der Linden C.G."/>
            <person name="van Loo E.N."/>
            <person name="Jellen E.N."/>
            <person name="Maughan P.J."/>
            <person name="Tester M."/>
        </authorList>
    </citation>
    <scope>NUCLEOTIDE SEQUENCE [LARGE SCALE GENOMIC DNA]</scope>
    <source>
        <strain evidence="2">cv. PI 614886</strain>
    </source>
</reference>
<dbReference type="Gramene" id="AUR62016824-RA">
    <property type="protein sequence ID" value="AUR62016824-RA:cds"/>
    <property type="gene ID" value="AUR62016824"/>
</dbReference>
<proteinExistence type="predicted"/>
<sequence>MQNQAPTNQREVPPNASHGFPPPLYNHPPFGTPYYPNYGYTPLFYPYNYNHFPFFHAPSPGSYGFINSSNTNGSGKQTNGDVKVGNNSSTSLSHVKIRSIGGNHDNIDSQNKSGDVTLGDIGRIK</sequence>
<evidence type="ECO:0000256" key="1">
    <source>
        <dbReference type="SAM" id="MobiDB-lite"/>
    </source>
</evidence>
<organism evidence="2 3">
    <name type="scientific">Chenopodium quinoa</name>
    <name type="common">Quinoa</name>
    <dbReference type="NCBI Taxonomy" id="63459"/>
    <lineage>
        <taxon>Eukaryota</taxon>
        <taxon>Viridiplantae</taxon>
        <taxon>Streptophyta</taxon>
        <taxon>Embryophyta</taxon>
        <taxon>Tracheophyta</taxon>
        <taxon>Spermatophyta</taxon>
        <taxon>Magnoliopsida</taxon>
        <taxon>eudicotyledons</taxon>
        <taxon>Gunneridae</taxon>
        <taxon>Pentapetalae</taxon>
        <taxon>Caryophyllales</taxon>
        <taxon>Chenopodiaceae</taxon>
        <taxon>Chenopodioideae</taxon>
        <taxon>Atripliceae</taxon>
        <taxon>Chenopodium</taxon>
    </lineage>
</organism>
<protein>
    <submittedName>
        <fullName evidence="2">Uncharacterized protein</fullName>
    </submittedName>
</protein>